<organism evidence="10 11">
    <name type="scientific">Rhodovarius crocodyli</name>
    <dbReference type="NCBI Taxonomy" id="1979269"/>
    <lineage>
        <taxon>Bacteria</taxon>
        <taxon>Pseudomonadati</taxon>
        <taxon>Pseudomonadota</taxon>
        <taxon>Alphaproteobacteria</taxon>
        <taxon>Acetobacterales</taxon>
        <taxon>Roseomonadaceae</taxon>
        <taxon>Rhodovarius</taxon>
    </lineage>
</organism>
<dbReference type="PROSITE" id="PS50928">
    <property type="entry name" value="ABC_TM1"/>
    <property type="match status" value="1"/>
</dbReference>
<dbReference type="Pfam" id="PF00528">
    <property type="entry name" value="BPD_transp_1"/>
    <property type="match status" value="1"/>
</dbReference>
<comment type="caution">
    <text evidence="10">The sequence shown here is derived from an EMBL/GenBank/DDBJ whole genome shotgun (WGS) entry which is preliminary data.</text>
</comment>
<dbReference type="GO" id="GO:0005886">
    <property type="term" value="C:plasma membrane"/>
    <property type="evidence" value="ECO:0007669"/>
    <property type="project" value="UniProtKB-SubCell"/>
</dbReference>
<feature type="transmembrane region" description="Helical" evidence="8">
    <location>
        <begin position="227"/>
        <end position="248"/>
    </location>
</feature>
<sequence length="253" mass="26956">MSLGVPVDGLPPYRIPLLAGEGMGEAEAWSVLTEDGHFLWALWRSLWLAGVSALGCVALSYPMALGLLRVPPRRRMAVLGLVLLPFTVGFVLRMAGWVGLLRDSGLVNQALIGLGLITDPLPMLYSEGAMLAGMIHGYLPFAFMPVLAALSARDPALEQAAADLGAGRLTIFRTVTLPVTARAGLAGFLLVFIPAAGEFVIPELLGPPEALLAGRAIWQEFFSSRDWPLAAAASMALLGVLILPILLWQRAPR</sequence>
<evidence type="ECO:0000256" key="5">
    <source>
        <dbReference type="ARBA" id="ARBA00022692"/>
    </source>
</evidence>
<comment type="subcellular location">
    <subcellularLocation>
        <location evidence="1 8">Cell membrane</location>
        <topology evidence="1 8">Multi-pass membrane protein</topology>
    </subcellularLocation>
</comment>
<dbReference type="OrthoDB" id="7915284at2"/>
<evidence type="ECO:0000256" key="6">
    <source>
        <dbReference type="ARBA" id="ARBA00022989"/>
    </source>
</evidence>
<evidence type="ECO:0000313" key="11">
    <source>
        <dbReference type="Proteomes" id="UP000282957"/>
    </source>
</evidence>
<evidence type="ECO:0000256" key="4">
    <source>
        <dbReference type="ARBA" id="ARBA00022475"/>
    </source>
</evidence>
<feature type="transmembrane region" description="Helical" evidence="8">
    <location>
        <begin position="46"/>
        <end position="65"/>
    </location>
</feature>
<reference evidence="10 11" key="1">
    <citation type="submission" date="2019-01" db="EMBL/GenBank/DDBJ databases">
        <authorList>
            <person name="Chen W.-M."/>
        </authorList>
    </citation>
    <scope>NUCLEOTIDE SEQUENCE [LARGE SCALE GENOMIC DNA]</scope>
    <source>
        <strain evidence="10 11">CCP-6</strain>
    </source>
</reference>
<evidence type="ECO:0000259" key="9">
    <source>
        <dbReference type="PROSITE" id="PS50928"/>
    </source>
</evidence>
<keyword evidence="7 8" id="KW-0472">Membrane</keyword>
<name>A0A437M3F1_9PROT</name>
<keyword evidence="11" id="KW-1185">Reference proteome</keyword>
<dbReference type="PANTHER" id="PTHR42929">
    <property type="entry name" value="INNER MEMBRANE ABC TRANSPORTER PERMEASE PROTEIN YDCU-RELATED-RELATED"/>
    <property type="match status" value="1"/>
</dbReference>
<evidence type="ECO:0000256" key="7">
    <source>
        <dbReference type="ARBA" id="ARBA00023136"/>
    </source>
</evidence>
<protein>
    <submittedName>
        <fullName evidence="10">ABC transporter permease</fullName>
    </submittedName>
</protein>
<evidence type="ECO:0000256" key="8">
    <source>
        <dbReference type="RuleBase" id="RU363032"/>
    </source>
</evidence>
<dbReference type="SUPFAM" id="SSF161098">
    <property type="entry name" value="MetI-like"/>
    <property type="match status" value="1"/>
</dbReference>
<evidence type="ECO:0000256" key="2">
    <source>
        <dbReference type="ARBA" id="ARBA00007069"/>
    </source>
</evidence>
<dbReference type="GO" id="GO:0055085">
    <property type="term" value="P:transmembrane transport"/>
    <property type="evidence" value="ECO:0007669"/>
    <property type="project" value="InterPro"/>
</dbReference>
<dbReference type="PANTHER" id="PTHR42929:SF3">
    <property type="entry name" value="PUTRESCINE TRANSPORT SYSTEM PERMEASE PROTEIN POTH"/>
    <property type="match status" value="1"/>
</dbReference>
<dbReference type="InterPro" id="IPR035906">
    <property type="entry name" value="MetI-like_sf"/>
</dbReference>
<feature type="transmembrane region" description="Helical" evidence="8">
    <location>
        <begin position="129"/>
        <end position="150"/>
    </location>
</feature>
<gene>
    <name evidence="10" type="ORF">EOD42_19305</name>
</gene>
<dbReference type="Gene3D" id="1.10.3720.10">
    <property type="entry name" value="MetI-like"/>
    <property type="match status" value="1"/>
</dbReference>
<dbReference type="CDD" id="cd06261">
    <property type="entry name" value="TM_PBP2"/>
    <property type="match status" value="1"/>
</dbReference>
<dbReference type="AlphaFoldDB" id="A0A437M3F1"/>
<evidence type="ECO:0000256" key="1">
    <source>
        <dbReference type="ARBA" id="ARBA00004651"/>
    </source>
</evidence>
<evidence type="ECO:0000313" key="10">
    <source>
        <dbReference type="EMBL" id="RVT92085.1"/>
    </source>
</evidence>
<comment type="similarity">
    <text evidence="2">Belongs to the binding-protein-dependent transport system permease family. CysTW subfamily.</text>
</comment>
<feature type="domain" description="ABC transmembrane type-1" evidence="9">
    <location>
        <begin position="42"/>
        <end position="248"/>
    </location>
</feature>
<keyword evidence="4" id="KW-1003">Cell membrane</keyword>
<keyword evidence="6 8" id="KW-1133">Transmembrane helix</keyword>
<proteinExistence type="inferred from homology"/>
<dbReference type="EMBL" id="SACL01000008">
    <property type="protein sequence ID" value="RVT92085.1"/>
    <property type="molecule type" value="Genomic_DNA"/>
</dbReference>
<feature type="transmembrane region" description="Helical" evidence="8">
    <location>
        <begin position="171"/>
        <end position="196"/>
    </location>
</feature>
<dbReference type="Proteomes" id="UP000282957">
    <property type="component" value="Unassembled WGS sequence"/>
</dbReference>
<keyword evidence="5 8" id="KW-0812">Transmembrane</keyword>
<accession>A0A437M3F1</accession>
<dbReference type="InterPro" id="IPR000515">
    <property type="entry name" value="MetI-like"/>
</dbReference>
<evidence type="ECO:0000256" key="3">
    <source>
        <dbReference type="ARBA" id="ARBA00022448"/>
    </source>
</evidence>
<feature type="transmembrane region" description="Helical" evidence="8">
    <location>
        <begin position="77"/>
        <end position="98"/>
    </location>
</feature>
<keyword evidence="3 8" id="KW-0813">Transport</keyword>